<dbReference type="InterPro" id="IPR050963">
    <property type="entry name" value="Sirohydro_Cobaltochel/CbiX"/>
</dbReference>
<dbReference type="CDD" id="cd03416">
    <property type="entry name" value="CbiX_SirB_N"/>
    <property type="match status" value="1"/>
</dbReference>
<dbReference type="EMBL" id="CP060825">
    <property type="protein sequence ID" value="QNP63192.1"/>
    <property type="molecule type" value="Genomic_DNA"/>
</dbReference>
<accession>A0A7H0HRM6</accession>
<evidence type="ECO:0000256" key="2">
    <source>
        <dbReference type="ARBA" id="ARBA00023239"/>
    </source>
</evidence>
<dbReference type="AlphaFoldDB" id="A0A7H0HRM6"/>
<dbReference type="SUPFAM" id="SSF53800">
    <property type="entry name" value="Chelatase"/>
    <property type="match status" value="1"/>
</dbReference>
<sequence length="254" mass="26888">MHPTTQRPSLVAVAHGSRDPRAVRTVTALLDRVRELRPGLDVRLGHIELNEPLLDDTLDDVAGRGGAPAVLVPLLLSRGYHVKHDLPRAAARVPGADIRVAAPLGPHPLLAEALAVRLTEAGWQDDDNGSRRAAVVLASAGSRDPESAEDTRHAAALLSERLRVPVVAAYASALAPTVPAAVRALTARGRHRIAVASYFAAPGLFATRSAEAAPWIAAEPLGTHPAIARLLLRRYDQALAARPRALLRGELTAV</sequence>
<evidence type="ECO:0000313" key="3">
    <source>
        <dbReference type="EMBL" id="QNP63192.1"/>
    </source>
</evidence>
<dbReference type="KEGG" id="sgj:IAG43_09760"/>
<keyword evidence="2" id="KW-0456">Lyase</keyword>
<dbReference type="GO" id="GO:0046872">
    <property type="term" value="F:metal ion binding"/>
    <property type="evidence" value="ECO:0007669"/>
    <property type="project" value="UniProtKB-KW"/>
</dbReference>
<dbReference type="Gene3D" id="3.40.50.1400">
    <property type="match status" value="2"/>
</dbReference>
<name>A0A7H0HRM6_9ACTN</name>
<dbReference type="Pfam" id="PF01903">
    <property type="entry name" value="CbiX"/>
    <property type="match status" value="2"/>
</dbReference>
<protein>
    <submittedName>
        <fullName evidence="3">Sirohydrochlorin chelatase</fullName>
    </submittedName>
</protein>
<dbReference type="Proteomes" id="UP000516230">
    <property type="component" value="Chromosome"/>
</dbReference>
<keyword evidence="4" id="KW-1185">Reference proteome</keyword>
<organism evidence="3 4">
    <name type="scientific">Streptomyces genisteinicus</name>
    <dbReference type="NCBI Taxonomy" id="2768068"/>
    <lineage>
        <taxon>Bacteria</taxon>
        <taxon>Bacillati</taxon>
        <taxon>Actinomycetota</taxon>
        <taxon>Actinomycetes</taxon>
        <taxon>Kitasatosporales</taxon>
        <taxon>Streptomycetaceae</taxon>
        <taxon>Streptomyces</taxon>
    </lineage>
</organism>
<evidence type="ECO:0000313" key="4">
    <source>
        <dbReference type="Proteomes" id="UP000516230"/>
    </source>
</evidence>
<reference evidence="3 4" key="1">
    <citation type="submission" date="2020-08" db="EMBL/GenBank/DDBJ databases">
        <title>A novel species.</title>
        <authorList>
            <person name="Gao J."/>
        </authorList>
    </citation>
    <scope>NUCLEOTIDE SEQUENCE [LARGE SCALE GENOMIC DNA]</scope>
    <source>
        <strain evidence="3 4">CRPJ-33</strain>
    </source>
</reference>
<dbReference type="PANTHER" id="PTHR33542:SF5">
    <property type="entry name" value="FERROCHELATASE CHE1"/>
    <property type="match status" value="1"/>
</dbReference>
<keyword evidence="1" id="KW-0479">Metal-binding</keyword>
<dbReference type="PANTHER" id="PTHR33542">
    <property type="entry name" value="SIROHYDROCHLORIN FERROCHELATASE, CHLOROPLASTIC"/>
    <property type="match status" value="1"/>
</dbReference>
<proteinExistence type="predicted"/>
<evidence type="ECO:0000256" key="1">
    <source>
        <dbReference type="ARBA" id="ARBA00022723"/>
    </source>
</evidence>
<dbReference type="CDD" id="cd03414">
    <property type="entry name" value="CbiX_SirB_C"/>
    <property type="match status" value="1"/>
</dbReference>
<gene>
    <name evidence="3" type="ORF">IAG43_09760</name>
</gene>
<dbReference type="GO" id="GO:0016829">
    <property type="term" value="F:lyase activity"/>
    <property type="evidence" value="ECO:0007669"/>
    <property type="project" value="UniProtKB-KW"/>
</dbReference>
<dbReference type="RefSeq" id="WP_187740358.1">
    <property type="nucleotide sequence ID" value="NZ_CP060825.1"/>
</dbReference>
<dbReference type="InterPro" id="IPR002762">
    <property type="entry name" value="CbiX-like"/>
</dbReference>